<dbReference type="InterPro" id="IPR002750">
    <property type="entry name" value="CobE/GbiG_C"/>
</dbReference>
<sequence>MNVPAAIAAAGLGVSPRAQTGDVTAMLWDLAEQAGVTTFDAVGTLDQRKHLPAFVDGVQNFGLFAIEGFAATVLDDILVPNPSLRVASHTGTASVAEAAAICAALRCAEAVTDTAYALGESCVDEMCCDSPWRKALIPVTAALPSEVRSCIHVRVPKTTGNLVTGAVAVATWRHP</sequence>
<feature type="domain" description="CobE/GbiG C-terminal" evidence="1">
    <location>
        <begin position="9"/>
        <end position="104"/>
    </location>
</feature>
<dbReference type="OrthoDB" id="3297647at2"/>
<proteinExistence type="predicted"/>
<name>F6EJ00_HOYSD</name>
<evidence type="ECO:0000259" key="1">
    <source>
        <dbReference type="Pfam" id="PF01890"/>
    </source>
</evidence>
<evidence type="ECO:0000313" key="2">
    <source>
        <dbReference type="EMBL" id="AEF40061.1"/>
    </source>
</evidence>
<dbReference type="EMBL" id="CP002786">
    <property type="protein sequence ID" value="AEF40061.1"/>
    <property type="molecule type" value="Genomic_DNA"/>
</dbReference>
<dbReference type="AlphaFoldDB" id="F6EJ00"/>
<keyword evidence="3" id="KW-1185">Reference proteome</keyword>
<dbReference type="Proteomes" id="UP000009235">
    <property type="component" value="Chromosome"/>
</dbReference>
<gene>
    <name evidence="2" type="ordered locus">AS9A_1612</name>
</gene>
<protein>
    <recommendedName>
        <fullName evidence="1">CobE/GbiG C-terminal domain-containing protein</fullName>
    </recommendedName>
</protein>
<accession>F6EJ00</accession>
<dbReference type="KEGG" id="asd:AS9A_1612"/>
<dbReference type="STRING" id="443218.AS9A_1612"/>
<evidence type="ECO:0000313" key="3">
    <source>
        <dbReference type="Proteomes" id="UP000009235"/>
    </source>
</evidence>
<dbReference type="Gene3D" id="3.30.420.180">
    <property type="entry name" value="CobE/GbiG C-terminal domain"/>
    <property type="match status" value="1"/>
</dbReference>
<dbReference type="GO" id="GO:0009236">
    <property type="term" value="P:cobalamin biosynthetic process"/>
    <property type="evidence" value="ECO:0007669"/>
    <property type="project" value="InterPro"/>
</dbReference>
<dbReference type="HOGENOM" id="CLU_1529475_0_0_11"/>
<reference evidence="2 3" key="1">
    <citation type="journal article" date="2011" name="J. Bacteriol.">
        <title>Complete genome sequence of Amycolicicoccus subflavus DQS3-9A1T, an actinomycete isolated from crude oil-polluted soil.</title>
        <authorList>
            <person name="Cai M."/>
            <person name="Chen W.M."/>
            <person name="Nie Y."/>
            <person name="Chi C.Q."/>
            <person name="Wang Y.N."/>
            <person name="Tang Y.Q."/>
            <person name="Li G.Y."/>
            <person name="Wu X.L."/>
        </authorList>
    </citation>
    <scope>NUCLEOTIDE SEQUENCE [LARGE SCALE GENOMIC DNA]</scope>
    <source>
        <strain evidence="3">DSM 45089 / DQS3-9A1</strain>
    </source>
</reference>
<dbReference type="SUPFAM" id="SSF159664">
    <property type="entry name" value="CobE/GbiG C-terminal domain-like"/>
    <property type="match status" value="1"/>
</dbReference>
<dbReference type="InterPro" id="IPR036518">
    <property type="entry name" value="CobE/GbiG_C_sf"/>
</dbReference>
<dbReference type="RefSeq" id="WP_013806410.1">
    <property type="nucleotide sequence ID" value="NC_015564.1"/>
</dbReference>
<organism evidence="2 3">
    <name type="scientific">Hoyosella subflava (strain DSM 45089 / JCM 17490 / NBRC 109087 / DQS3-9A1)</name>
    <name type="common">Amycolicicoccus subflavus</name>
    <dbReference type="NCBI Taxonomy" id="443218"/>
    <lineage>
        <taxon>Bacteria</taxon>
        <taxon>Bacillati</taxon>
        <taxon>Actinomycetota</taxon>
        <taxon>Actinomycetes</taxon>
        <taxon>Mycobacteriales</taxon>
        <taxon>Hoyosellaceae</taxon>
        <taxon>Hoyosella</taxon>
    </lineage>
</organism>
<dbReference type="Pfam" id="PF01890">
    <property type="entry name" value="CbiG_C"/>
    <property type="match status" value="1"/>
</dbReference>